<evidence type="ECO:0008006" key="3">
    <source>
        <dbReference type="Google" id="ProtNLM"/>
    </source>
</evidence>
<evidence type="ECO:0000313" key="1">
    <source>
        <dbReference type="EMBL" id="GFJ92854.1"/>
    </source>
</evidence>
<sequence>MTFVQIVDCKTDRVDDVNRLLDQWVEATQGKRTATHSIVGKDRKDAHHVVEIVEFPSYEEAMRNSNLPETNRIFEEMVALCDAPPTFTDLDVVRDEQLNKATARRFFEMASKGELARLGDLLTDDYHDHDATNEEDVRGVDGARVEIEMYRNAFRGFKFTVEDQLAEGDKVITRWTWRGTHSGEFLGIAPTKKKVEMTGMTIHRMHEGKIQEGWWNFDFLGALRQVGAVNM</sequence>
<dbReference type="Pfam" id="PF07366">
    <property type="entry name" value="SnoaL"/>
    <property type="match status" value="1"/>
</dbReference>
<dbReference type="GO" id="GO:0030638">
    <property type="term" value="P:polyketide metabolic process"/>
    <property type="evidence" value="ECO:0007669"/>
    <property type="project" value="InterPro"/>
</dbReference>
<reference evidence="1 2" key="2">
    <citation type="submission" date="2020-03" db="EMBL/GenBank/DDBJ databases">
        <authorList>
            <person name="Ichikawa N."/>
            <person name="Kimura A."/>
            <person name="Kitahashi Y."/>
            <person name="Uohara A."/>
        </authorList>
    </citation>
    <scope>NUCLEOTIDE SEQUENCE [LARGE SCALE GENOMIC DNA]</scope>
    <source>
        <strain evidence="1 2">NBRC 108638</strain>
    </source>
</reference>
<dbReference type="InterPro" id="IPR032710">
    <property type="entry name" value="NTF2-like_dom_sf"/>
</dbReference>
<dbReference type="Proteomes" id="UP000482960">
    <property type="component" value="Unassembled WGS sequence"/>
</dbReference>
<comment type="caution">
    <text evidence="1">The sequence shown here is derived from an EMBL/GenBank/DDBJ whole genome shotgun (WGS) entry which is preliminary data.</text>
</comment>
<protein>
    <recommendedName>
        <fullName evidence="3">Ester cyclase</fullName>
    </recommendedName>
</protein>
<dbReference type="SUPFAM" id="SSF54427">
    <property type="entry name" value="NTF2-like"/>
    <property type="match status" value="1"/>
</dbReference>
<proteinExistence type="predicted"/>
<accession>A0A6V8L970</accession>
<keyword evidence="2" id="KW-1185">Reference proteome</keyword>
<dbReference type="PANTHER" id="PTHR38436">
    <property type="entry name" value="POLYKETIDE CYCLASE SNOAL-LIKE DOMAIN"/>
    <property type="match status" value="1"/>
</dbReference>
<reference evidence="1 2" key="1">
    <citation type="submission" date="2020-03" db="EMBL/GenBank/DDBJ databases">
        <title>Whole genome shotgun sequence of Phytohabitans rumicis NBRC 108638.</title>
        <authorList>
            <person name="Komaki H."/>
            <person name="Tamura T."/>
        </authorList>
    </citation>
    <scope>NUCLEOTIDE SEQUENCE [LARGE SCALE GENOMIC DNA]</scope>
    <source>
        <strain evidence="1 2">NBRC 108638</strain>
    </source>
</reference>
<dbReference type="InterPro" id="IPR009959">
    <property type="entry name" value="Cyclase_SnoaL-like"/>
</dbReference>
<organism evidence="1 2">
    <name type="scientific">Phytohabitans rumicis</name>
    <dbReference type="NCBI Taxonomy" id="1076125"/>
    <lineage>
        <taxon>Bacteria</taxon>
        <taxon>Bacillati</taxon>
        <taxon>Actinomycetota</taxon>
        <taxon>Actinomycetes</taxon>
        <taxon>Micromonosporales</taxon>
        <taxon>Micromonosporaceae</taxon>
    </lineage>
</organism>
<name>A0A6V8L970_9ACTN</name>
<dbReference type="AlphaFoldDB" id="A0A6V8L970"/>
<dbReference type="Gene3D" id="3.10.450.50">
    <property type="match status" value="1"/>
</dbReference>
<dbReference type="EMBL" id="BLPG01000001">
    <property type="protein sequence ID" value="GFJ92854.1"/>
    <property type="molecule type" value="Genomic_DNA"/>
</dbReference>
<gene>
    <name evidence="1" type="ORF">Prum_064960</name>
</gene>
<dbReference type="PANTHER" id="PTHR38436:SF1">
    <property type="entry name" value="ESTER CYCLASE"/>
    <property type="match status" value="1"/>
</dbReference>
<evidence type="ECO:0000313" key="2">
    <source>
        <dbReference type="Proteomes" id="UP000482960"/>
    </source>
</evidence>